<keyword evidence="3" id="KW-1185">Reference proteome</keyword>
<protein>
    <submittedName>
        <fullName evidence="2">Uncharacterized protein</fullName>
    </submittedName>
</protein>
<evidence type="ECO:0000313" key="3">
    <source>
        <dbReference type="Proteomes" id="UP000005237"/>
    </source>
</evidence>
<dbReference type="EnsemblMetazoa" id="CJA29134.1">
    <property type="protein sequence ID" value="CJA29134.1"/>
    <property type="gene ID" value="WBGene00184708"/>
</dbReference>
<evidence type="ECO:0000256" key="1">
    <source>
        <dbReference type="SAM" id="MobiDB-lite"/>
    </source>
</evidence>
<evidence type="ECO:0000313" key="2">
    <source>
        <dbReference type="EnsemblMetazoa" id="CJA29134.1"/>
    </source>
</evidence>
<sequence length="116" mass="13088">MKFGPRNECFSLVFALRVPYSAKSFVLYSGLEPELHRRLRAAWDAFNNIKNTTDALSCPRIRAKLFFLPALTYGSEVWTFTKTLYESPPQHNPRRIRKSVSGNLPIGAKKPTDGGG</sequence>
<organism evidence="2 3">
    <name type="scientific">Caenorhabditis japonica</name>
    <dbReference type="NCBI Taxonomy" id="281687"/>
    <lineage>
        <taxon>Eukaryota</taxon>
        <taxon>Metazoa</taxon>
        <taxon>Ecdysozoa</taxon>
        <taxon>Nematoda</taxon>
        <taxon>Chromadorea</taxon>
        <taxon>Rhabditida</taxon>
        <taxon>Rhabditina</taxon>
        <taxon>Rhabditomorpha</taxon>
        <taxon>Rhabditoidea</taxon>
        <taxon>Rhabditidae</taxon>
        <taxon>Peloderinae</taxon>
        <taxon>Caenorhabditis</taxon>
    </lineage>
</organism>
<accession>A0A8R1E9Q4</accession>
<reference evidence="3" key="1">
    <citation type="submission" date="2010-08" db="EMBL/GenBank/DDBJ databases">
        <authorList>
            <consortium name="Caenorhabditis japonica Sequencing Consortium"/>
            <person name="Wilson R.K."/>
        </authorList>
    </citation>
    <scope>NUCLEOTIDE SEQUENCE [LARGE SCALE GENOMIC DNA]</scope>
    <source>
        <strain evidence="3">DF5081</strain>
    </source>
</reference>
<dbReference type="AlphaFoldDB" id="A0A8R1E9Q4"/>
<proteinExistence type="predicted"/>
<dbReference type="Proteomes" id="UP000005237">
    <property type="component" value="Unassembled WGS sequence"/>
</dbReference>
<reference evidence="2" key="2">
    <citation type="submission" date="2022-06" db="UniProtKB">
        <authorList>
            <consortium name="EnsemblMetazoa"/>
        </authorList>
    </citation>
    <scope>IDENTIFICATION</scope>
    <source>
        <strain evidence="2">DF5081</strain>
    </source>
</reference>
<name>A0A8R1E9Q4_CAEJA</name>
<feature type="region of interest" description="Disordered" evidence="1">
    <location>
        <begin position="88"/>
        <end position="116"/>
    </location>
</feature>